<accession>A0A3B0ADZ5</accession>
<proteinExistence type="predicted"/>
<evidence type="ECO:0000259" key="4">
    <source>
        <dbReference type="PROSITE" id="PS01124"/>
    </source>
</evidence>
<dbReference type="PANTHER" id="PTHR43130:SF3">
    <property type="entry name" value="HTH-TYPE TRANSCRIPTIONAL REGULATOR RV1931C"/>
    <property type="match status" value="1"/>
</dbReference>
<dbReference type="InterPro" id="IPR029062">
    <property type="entry name" value="Class_I_gatase-like"/>
</dbReference>
<dbReference type="EMBL" id="RBAN01000001">
    <property type="protein sequence ID" value="RKN58571.1"/>
    <property type="molecule type" value="Genomic_DNA"/>
</dbReference>
<dbReference type="SUPFAM" id="SSF46689">
    <property type="entry name" value="Homeodomain-like"/>
    <property type="match status" value="2"/>
</dbReference>
<dbReference type="RefSeq" id="WP_120778737.1">
    <property type="nucleotide sequence ID" value="NZ_JBHLUP010000009.1"/>
</dbReference>
<dbReference type="Pfam" id="PF12833">
    <property type="entry name" value="HTH_18"/>
    <property type="match status" value="1"/>
</dbReference>
<dbReference type="GO" id="GO:0043565">
    <property type="term" value="F:sequence-specific DNA binding"/>
    <property type="evidence" value="ECO:0007669"/>
    <property type="project" value="InterPro"/>
</dbReference>
<dbReference type="InterPro" id="IPR018062">
    <property type="entry name" value="HTH_AraC-typ_CS"/>
</dbReference>
<dbReference type="Pfam" id="PF01965">
    <property type="entry name" value="DJ-1_PfpI"/>
    <property type="match status" value="1"/>
</dbReference>
<sequence>MHRVAILAYDGVVPFDLSVPIEVFGRARLAGGHPAYEVGVCAAGEEVRAGLVSIRATRDLGWAAGAGTVVVPGVADLDDPVPPVVVDALRAATGRLVSICTGAFVLAAAGVLDGRRATTHWAAAAELARRHPAVDVDPDVLYVDEGSVLTSAGAAAGLDLCLHVVRRDHGAAVAAETARSCVMPLERAGGQAQFIAHEPPAPDGQSMQPLLVWLTENLAAPLTLADIASRAVMSTRSLSRHFRQQTGATPMQWLTRQRVRRAQQLLERTDTPVERVGELVGFTSPTAFRDSFRQVVGVSPRAYRAAFPRDAEARAVTG</sequence>
<dbReference type="CDD" id="cd03137">
    <property type="entry name" value="GATase1_AraC_1"/>
    <property type="match status" value="1"/>
</dbReference>
<dbReference type="InterPro" id="IPR018060">
    <property type="entry name" value="HTH_AraC"/>
</dbReference>
<evidence type="ECO:0000313" key="5">
    <source>
        <dbReference type="EMBL" id="RKN58571.1"/>
    </source>
</evidence>
<evidence type="ECO:0000256" key="3">
    <source>
        <dbReference type="ARBA" id="ARBA00023163"/>
    </source>
</evidence>
<dbReference type="SMART" id="SM00342">
    <property type="entry name" value="HTH_ARAC"/>
    <property type="match status" value="1"/>
</dbReference>
<keyword evidence="3" id="KW-0804">Transcription</keyword>
<dbReference type="OrthoDB" id="3660033at2"/>
<evidence type="ECO:0000256" key="2">
    <source>
        <dbReference type="ARBA" id="ARBA00023125"/>
    </source>
</evidence>
<dbReference type="InterPro" id="IPR052158">
    <property type="entry name" value="INH-QAR"/>
</dbReference>
<gene>
    <name evidence="5" type="ORF">D7193_08580</name>
</gene>
<dbReference type="PROSITE" id="PS01124">
    <property type="entry name" value="HTH_ARAC_FAMILY_2"/>
    <property type="match status" value="1"/>
</dbReference>
<organism evidence="5 6">
    <name type="scientific">Micromonospora costi</name>
    <dbReference type="NCBI Taxonomy" id="1530042"/>
    <lineage>
        <taxon>Bacteria</taxon>
        <taxon>Bacillati</taxon>
        <taxon>Actinomycetota</taxon>
        <taxon>Actinomycetes</taxon>
        <taxon>Micromonosporales</taxon>
        <taxon>Micromonosporaceae</taxon>
        <taxon>Micromonospora</taxon>
    </lineage>
</organism>
<dbReference type="InterPro" id="IPR009057">
    <property type="entry name" value="Homeodomain-like_sf"/>
</dbReference>
<keyword evidence="1" id="KW-0805">Transcription regulation</keyword>
<dbReference type="Gene3D" id="3.40.50.880">
    <property type="match status" value="1"/>
</dbReference>
<name>A0A3B0ADZ5_9ACTN</name>
<feature type="domain" description="HTH araC/xylS-type" evidence="4">
    <location>
        <begin position="208"/>
        <end position="306"/>
    </location>
</feature>
<evidence type="ECO:0000256" key="1">
    <source>
        <dbReference type="ARBA" id="ARBA00023015"/>
    </source>
</evidence>
<keyword evidence="2" id="KW-0238">DNA-binding</keyword>
<protein>
    <submittedName>
        <fullName evidence="5">Helix-turn-helix domain-containing protein</fullName>
    </submittedName>
</protein>
<dbReference type="GO" id="GO:0003700">
    <property type="term" value="F:DNA-binding transcription factor activity"/>
    <property type="evidence" value="ECO:0007669"/>
    <property type="project" value="InterPro"/>
</dbReference>
<dbReference type="InterPro" id="IPR002818">
    <property type="entry name" value="DJ-1/PfpI"/>
</dbReference>
<dbReference type="AlphaFoldDB" id="A0A3B0ADZ5"/>
<comment type="caution">
    <text evidence="5">The sequence shown here is derived from an EMBL/GenBank/DDBJ whole genome shotgun (WGS) entry which is preliminary data.</text>
</comment>
<keyword evidence="6" id="KW-1185">Reference proteome</keyword>
<dbReference type="SUPFAM" id="SSF52317">
    <property type="entry name" value="Class I glutamine amidotransferase-like"/>
    <property type="match status" value="1"/>
</dbReference>
<evidence type="ECO:0000313" key="6">
    <source>
        <dbReference type="Proteomes" id="UP000279968"/>
    </source>
</evidence>
<dbReference type="PROSITE" id="PS00041">
    <property type="entry name" value="HTH_ARAC_FAMILY_1"/>
    <property type="match status" value="1"/>
</dbReference>
<dbReference type="Proteomes" id="UP000279968">
    <property type="component" value="Unassembled WGS sequence"/>
</dbReference>
<dbReference type="PANTHER" id="PTHR43130">
    <property type="entry name" value="ARAC-FAMILY TRANSCRIPTIONAL REGULATOR"/>
    <property type="match status" value="1"/>
</dbReference>
<dbReference type="Gene3D" id="1.10.10.60">
    <property type="entry name" value="Homeodomain-like"/>
    <property type="match status" value="1"/>
</dbReference>
<reference evidence="5 6" key="1">
    <citation type="journal article" date="2015" name="Int. J. Syst. Evol. Microbiol.">
        <title>Micromonospora costi sp. nov., isolated from a leaf of Costus speciosus.</title>
        <authorList>
            <person name="Thawai C."/>
        </authorList>
    </citation>
    <scope>NUCLEOTIDE SEQUENCE [LARGE SCALE GENOMIC DNA]</scope>
    <source>
        <strain evidence="5 6">CS1-12</strain>
    </source>
</reference>